<proteinExistence type="predicted"/>
<dbReference type="AlphaFoldDB" id="A0A285PC79"/>
<evidence type="ECO:0000313" key="3">
    <source>
        <dbReference type="Proteomes" id="UP000219439"/>
    </source>
</evidence>
<dbReference type="Proteomes" id="UP000219439">
    <property type="component" value="Unassembled WGS sequence"/>
</dbReference>
<sequence>MMKLLKEGEIASILRCDDFADLLTQLMEIGEFEYNGDVADAAYKQGLMSADKVEPVTRSLHNWRNKRKSPHLTRSKDHLAAIKIILVPTQIPKIDEHWDRLLLEKQTGLGETSKHEEKADAVDEMMDARISMMETAIASMEGVTKTNEQFTTSLASGLAKAKWYVIGLSVALLVLVIAITLGSGILPLTDTERAAAELQRRGITLTPDAIGNMFATGDMELIDLATKAGMTDTQIKGALKTTAFDFFKATKDNPDFKSWFDKALTTTIDPQQRVTARNIEMGLLNASFEGGNATAMLSLMDAGASPHSYQDLYNTKKREPFFLFPIHNIARSKEFTTEEKKTIIARMLEHNVSFIRSTPSVQLYNAKPKALEEEWLKPVYEKLDANLDRFTNAKRKPARLDAAYERDTSRCTPASAQSDIDWCAVVDDVPAVINATLDSHHLYYFGVMFIQDLINISESSAYFQFTHLLGKGARFGILEVTRDSNKYIIRSFLRHASLSLRSKCRTEKYSGCFAELTLERKSPTKMIAAEHYELEVFPTVTADHVHPFANTKFDFYVPPQTGKPD</sequence>
<protein>
    <submittedName>
        <fullName evidence="2">Uncharacterized protein</fullName>
    </submittedName>
</protein>
<name>A0A285PC79_9HYPH</name>
<dbReference type="EMBL" id="OBEL01000002">
    <property type="protein sequence ID" value="SNZ19350.1"/>
    <property type="molecule type" value="Genomic_DNA"/>
</dbReference>
<evidence type="ECO:0000256" key="1">
    <source>
        <dbReference type="SAM" id="Phobius"/>
    </source>
</evidence>
<reference evidence="2 3" key="1">
    <citation type="submission" date="2017-09" db="EMBL/GenBank/DDBJ databases">
        <authorList>
            <person name="Ehlers B."/>
            <person name="Leendertz F.H."/>
        </authorList>
    </citation>
    <scope>NUCLEOTIDE SEQUENCE [LARGE SCALE GENOMIC DNA]</scope>
    <source>
        <strain evidence="2 3">DSM 18289</strain>
    </source>
</reference>
<evidence type="ECO:0000313" key="2">
    <source>
        <dbReference type="EMBL" id="SNZ19350.1"/>
    </source>
</evidence>
<accession>A0A285PC79</accession>
<keyword evidence="1" id="KW-0812">Transmembrane</keyword>
<keyword evidence="1" id="KW-1133">Transmembrane helix</keyword>
<gene>
    <name evidence="2" type="ORF">SAMN06265368_2433</name>
</gene>
<feature type="transmembrane region" description="Helical" evidence="1">
    <location>
        <begin position="163"/>
        <end position="186"/>
    </location>
</feature>
<keyword evidence="1" id="KW-0472">Membrane</keyword>
<keyword evidence="3" id="KW-1185">Reference proteome</keyword>
<organism evidence="2 3">
    <name type="scientific">Cohaesibacter gelatinilyticus</name>
    <dbReference type="NCBI Taxonomy" id="372072"/>
    <lineage>
        <taxon>Bacteria</taxon>
        <taxon>Pseudomonadati</taxon>
        <taxon>Pseudomonadota</taxon>
        <taxon>Alphaproteobacteria</taxon>
        <taxon>Hyphomicrobiales</taxon>
        <taxon>Cohaesibacteraceae</taxon>
    </lineage>
</organism>